<dbReference type="PROSITE" id="PS00107">
    <property type="entry name" value="PROTEIN_KINASE_ATP"/>
    <property type="match status" value="1"/>
</dbReference>
<dbReference type="GO" id="GO:0004674">
    <property type="term" value="F:protein serine/threonine kinase activity"/>
    <property type="evidence" value="ECO:0007669"/>
    <property type="project" value="UniProtKB-KW"/>
</dbReference>
<dbReference type="InterPro" id="IPR000253">
    <property type="entry name" value="FHA_dom"/>
</dbReference>
<feature type="binding site" evidence="8">
    <location>
        <position position="416"/>
    </location>
    <ligand>
        <name>ATP</name>
        <dbReference type="ChEBI" id="CHEBI:30616"/>
    </ligand>
</feature>
<dbReference type="GO" id="GO:0005524">
    <property type="term" value="F:ATP binding"/>
    <property type="evidence" value="ECO:0007669"/>
    <property type="project" value="UniProtKB-UniRule"/>
</dbReference>
<dbReference type="SUPFAM" id="SSF49879">
    <property type="entry name" value="SMAD/FHA domain"/>
    <property type="match status" value="1"/>
</dbReference>
<feature type="cross-link" description="Glycyl lysine isopeptide (Lys-Gly) (interchain with G-Cter in SUMO2)" evidence="9">
    <location>
        <position position="398"/>
    </location>
</feature>
<dbReference type="InterPro" id="IPR008984">
    <property type="entry name" value="SMAD_FHA_dom_sf"/>
</dbReference>
<evidence type="ECO:0000256" key="7">
    <source>
        <dbReference type="PIRSR" id="PIRSR630616-1"/>
    </source>
</evidence>
<proteinExistence type="inferred from homology"/>
<keyword evidence="4 8" id="KW-0547">Nucleotide-binding</keyword>
<evidence type="ECO:0000313" key="15">
    <source>
        <dbReference type="Proteomes" id="UP000093000"/>
    </source>
</evidence>
<feature type="compositionally biased region" description="Acidic residues" evidence="11">
    <location>
        <begin position="45"/>
        <end position="56"/>
    </location>
</feature>
<dbReference type="InterPro" id="IPR030616">
    <property type="entry name" value="Aur-like"/>
</dbReference>
<accession>A0A1C7N285</accession>
<name>A0A1C7N285_9FUNG</name>
<dbReference type="SMART" id="SM00220">
    <property type="entry name" value="S_TKc"/>
    <property type="match status" value="1"/>
</dbReference>
<evidence type="ECO:0000313" key="14">
    <source>
        <dbReference type="EMBL" id="OBZ83147.1"/>
    </source>
</evidence>
<feature type="domain" description="FHA" evidence="12">
    <location>
        <begin position="169"/>
        <end position="225"/>
    </location>
</feature>
<feature type="active site" description="Proton acceptor" evidence="7">
    <location>
        <position position="396"/>
    </location>
</feature>
<dbReference type="InParanoid" id="A0A1C7N285"/>
<evidence type="ECO:0000259" key="13">
    <source>
        <dbReference type="PROSITE" id="PS50011"/>
    </source>
</evidence>
<dbReference type="FunFam" id="3.30.200.20:FF:000042">
    <property type="entry name" value="Aurora kinase A"/>
    <property type="match status" value="1"/>
</dbReference>
<keyword evidence="5 14" id="KW-0418">Kinase</keyword>
<dbReference type="CDD" id="cd05117">
    <property type="entry name" value="STKc_CAMK"/>
    <property type="match status" value="1"/>
</dbReference>
<dbReference type="Proteomes" id="UP000093000">
    <property type="component" value="Unassembled WGS sequence"/>
</dbReference>
<dbReference type="PROSITE" id="PS50011">
    <property type="entry name" value="PROTEIN_KINASE_DOM"/>
    <property type="match status" value="1"/>
</dbReference>
<evidence type="ECO:0000256" key="3">
    <source>
        <dbReference type="ARBA" id="ARBA00022679"/>
    </source>
</evidence>
<keyword evidence="6 8" id="KW-0067">ATP-binding</keyword>
<dbReference type="OrthoDB" id="407410at2759"/>
<gene>
    <name evidence="14" type="primary">fhkC</name>
    <name evidence="14" type="ORF">A0J61_08803</name>
</gene>
<evidence type="ECO:0000256" key="10">
    <source>
        <dbReference type="PROSITE-ProRule" id="PRU10141"/>
    </source>
</evidence>
<feature type="binding site" evidence="8 10">
    <location>
        <position position="300"/>
    </location>
    <ligand>
        <name>ATP</name>
        <dbReference type="ChEBI" id="CHEBI:30616"/>
    </ligand>
</feature>
<dbReference type="InterPro" id="IPR017441">
    <property type="entry name" value="Protein_kinase_ATP_BS"/>
</dbReference>
<dbReference type="Gene3D" id="2.60.200.20">
    <property type="match status" value="1"/>
</dbReference>
<keyword evidence="15" id="KW-1185">Reference proteome</keyword>
<comment type="caution">
    <text evidence="14">The sequence shown here is derived from an EMBL/GenBank/DDBJ whole genome shotgun (WGS) entry which is preliminary data.</text>
</comment>
<organism evidence="14 15">
    <name type="scientific">Choanephora cucurbitarum</name>
    <dbReference type="NCBI Taxonomy" id="101091"/>
    <lineage>
        <taxon>Eukaryota</taxon>
        <taxon>Fungi</taxon>
        <taxon>Fungi incertae sedis</taxon>
        <taxon>Mucoromycota</taxon>
        <taxon>Mucoromycotina</taxon>
        <taxon>Mucoromycetes</taxon>
        <taxon>Mucorales</taxon>
        <taxon>Mucorineae</taxon>
        <taxon>Choanephoraceae</taxon>
        <taxon>Choanephoroideae</taxon>
        <taxon>Choanephora</taxon>
    </lineage>
</organism>
<dbReference type="InterPro" id="IPR008271">
    <property type="entry name" value="Ser/Thr_kinase_AS"/>
</dbReference>
<dbReference type="Pfam" id="PF00069">
    <property type="entry name" value="Pkinase"/>
    <property type="match status" value="1"/>
</dbReference>
<feature type="compositionally biased region" description="Low complexity" evidence="11">
    <location>
        <begin position="92"/>
        <end position="115"/>
    </location>
</feature>
<feature type="compositionally biased region" description="Polar residues" evidence="11">
    <location>
        <begin position="1"/>
        <end position="24"/>
    </location>
</feature>
<dbReference type="PROSITE" id="PS00108">
    <property type="entry name" value="PROTEIN_KINASE_ST"/>
    <property type="match status" value="1"/>
</dbReference>
<feature type="compositionally biased region" description="Polar residues" evidence="11">
    <location>
        <begin position="72"/>
        <end position="85"/>
    </location>
</feature>
<feature type="domain" description="Protein kinase" evidence="13">
    <location>
        <begin position="271"/>
        <end position="534"/>
    </location>
</feature>
<dbReference type="InterPro" id="IPR011009">
    <property type="entry name" value="Kinase-like_dom_sf"/>
</dbReference>
<dbReference type="PANTHER" id="PTHR24350">
    <property type="entry name" value="SERINE/THREONINE-PROTEIN KINASE IAL-RELATED"/>
    <property type="match status" value="1"/>
</dbReference>
<evidence type="ECO:0000256" key="5">
    <source>
        <dbReference type="ARBA" id="ARBA00022777"/>
    </source>
</evidence>
<dbReference type="EMBL" id="LUGH01000714">
    <property type="protein sequence ID" value="OBZ83147.1"/>
    <property type="molecule type" value="Genomic_DNA"/>
</dbReference>
<evidence type="ECO:0000256" key="9">
    <source>
        <dbReference type="PIRSR" id="PIRSR630616-3"/>
    </source>
</evidence>
<keyword evidence="3" id="KW-0808">Transferase</keyword>
<evidence type="ECO:0000256" key="11">
    <source>
        <dbReference type="SAM" id="MobiDB-lite"/>
    </source>
</evidence>
<dbReference type="SMART" id="SM00240">
    <property type="entry name" value="FHA"/>
    <property type="match status" value="1"/>
</dbReference>
<evidence type="ECO:0000256" key="4">
    <source>
        <dbReference type="ARBA" id="ARBA00022741"/>
    </source>
</evidence>
<evidence type="ECO:0000259" key="12">
    <source>
        <dbReference type="PROSITE" id="PS50006"/>
    </source>
</evidence>
<dbReference type="Gene3D" id="1.10.510.10">
    <property type="entry name" value="Transferase(Phosphotransferase) domain 1"/>
    <property type="match status" value="1"/>
</dbReference>
<dbReference type="InterPro" id="IPR000719">
    <property type="entry name" value="Prot_kinase_dom"/>
</dbReference>
<evidence type="ECO:0000256" key="8">
    <source>
        <dbReference type="PIRSR" id="PIRSR630616-2"/>
    </source>
</evidence>
<evidence type="ECO:0000256" key="1">
    <source>
        <dbReference type="ARBA" id="ARBA00005575"/>
    </source>
</evidence>
<feature type="binding site" evidence="8">
    <location>
        <begin position="400"/>
        <end position="401"/>
    </location>
    <ligand>
        <name>ATP</name>
        <dbReference type="ChEBI" id="CHEBI:30616"/>
    </ligand>
</feature>
<dbReference type="SUPFAM" id="SSF56112">
    <property type="entry name" value="Protein kinase-like (PK-like)"/>
    <property type="match status" value="1"/>
</dbReference>
<dbReference type="FunFam" id="1.10.510.10:FF:000571">
    <property type="entry name" value="Maternal embryonic leucine zipper kinase"/>
    <property type="match status" value="1"/>
</dbReference>
<dbReference type="Pfam" id="PF00498">
    <property type="entry name" value="FHA"/>
    <property type="match status" value="1"/>
</dbReference>
<dbReference type="PROSITE" id="PS50006">
    <property type="entry name" value="FHA_DOMAIN"/>
    <property type="match status" value="1"/>
</dbReference>
<dbReference type="Gene3D" id="3.30.200.20">
    <property type="entry name" value="Phosphorylase Kinase, domain 1"/>
    <property type="match status" value="1"/>
</dbReference>
<comment type="similarity">
    <text evidence="1">Belongs to the protein kinase superfamily. CAMK Ser/Thr protein kinase family. CHEK2 subfamily.</text>
</comment>
<reference evidence="14 15" key="1">
    <citation type="submission" date="2016-03" db="EMBL/GenBank/DDBJ databases">
        <title>Choanephora cucurbitarum.</title>
        <authorList>
            <person name="Min B."/>
            <person name="Park H."/>
            <person name="Park J.-H."/>
            <person name="Shin H.-D."/>
            <person name="Choi I.-G."/>
        </authorList>
    </citation>
    <scope>NUCLEOTIDE SEQUENCE [LARGE SCALE GENOMIC DNA]</scope>
    <source>
        <strain evidence="14 15">KUS-F28377</strain>
    </source>
</reference>
<dbReference type="STRING" id="101091.A0A1C7N285"/>
<dbReference type="AlphaFoldDB" id="A0A1C7N285"/>
<sequence>MTHSVSDSQTKSLITPESSSSTEIYYSLDRESGTLRKRRASSTSLEEEEKSEEEDKDGTRQLTRKMSKLNDHQSPTMYTRGSTVAISRIPASNQSDNNSSKDSALSSSSSSSSSSSKRHSSKSTPSVAFDLPDWEANPTAWAFLQPLNPMYEPKYLTRREPDHNGRVGFLIGREQDCDIRVDRPDISKQHCLIYMETGATEKAKGIRIFLEDKSLNGTSVNDMEIGNGKRLLLKHNDELQLIRSSSNQSRNKFFRILFPPRYDATTCEQEYQFGRVLGRGNFASVRHATHRTTRADVAIKVFEKSRFTKRSKMLESIINEVSIMHNMKKHPFVVQMIRTFNEAHRMYLVLEYVPDGELFQYVVDNKSLDENTTRFIFWQLFTAIKYLHLNNIAHRDLKPENVLIANRETLHLKVTDFGLAKSEDRNQTFDSQCGTPNYVAPEVLGPNERRSYDKRCDLWSLGVMLYICLCGFPPFTEENGPPSMKMQIKTAKYDFPSRYWGKISDEAKDLVRKLLVVNPDERLTIDGALDHDWMYMDNEDMAARQQKLGEEALEVIEKLSVPSGTTLTQAPMQSQELDEYDA</sequence>
<evidence type="ECO:0000256" key="2">
    <source>
        <dbReference type="ARBA" id="ARBA00022527"/>
    </source>
</evidence>
<evidence type="ECO:0000256" key="6">
    <source>
        <dbReference type="ARBA" id="ARBA00022840"/>
    </source>
</evidence>
<protein>
    <submittedName>
        <fullName evidence="14">Putative serine/threonine-protein kinase fhkC</fullName>
    </submittedName>
</protein>
<feature type="region of interest" description="Disordered" evidence="11">
    <location>
        <begin position="1"/>
        <end position="127"/>
    </location>
</feature>
<keyword evidence="2" id="KW-0723">Serine/threonine-protein kinase</keyword>